<proteinExistence type="predicted"/>
<reference evidence="2" key="1">
    <citation type="submission" date="2022-03" db="EMBL/GenBank/DDBJ databases">
        <title>Complete genome sequence of Caldinitratiruptor microaerophilus.</title>
        <authorList>
            <person name="Mukaiyama R."/>
            <person name="Nishiyama T."/>
            <person name="Ueda K."/>
        </authorList>
    </citation>
    <scope>NUCLEOTIDE SEQUENCE</scope>
    <source>
        <strain evidence="2">JCM 16183</strain>
    </source>
</reference>
<keyword evidence="1" id="KW-0812">Transmembrane</keyword>
<feature type="transmembrane region" description="Helical" evidence="1">
    <location>
        <begin position="20"/>
        <end position="39"/>
    </location>
</feature>
<gene>
    <name evidence="2" type="ORF">caldi_33500</name>
</gene>
<dbReference type="EMBL" id="AP025628">
    <property type="protein sequence ID" value="BDG62260.1"/>
    <property type="molecule type" value="Genomic_DNA"/>
</dbReference>
<sequence length="40" mass="4407">MPFGFWPFSFGGASLFGVPAAGFGITPFGFPFPFLFPWFI</sequence>
<evidence type="ECO:0000256" key="1">
    <source>
        <dbReference type="SAM" id="Phobius"/>
    </source>
</evidence>
<keyword evidence="1" id="KW-0472">Membrane</keyword>
<protein>
    <submittedName>
        <fullName evidence="2">Uncharacterized protein</fullName>
    </submittedName>
</protein>
<keyword evidence="1" id="KW-1133">Transmembrane helix</keyword>
<accession>A0AA35CR38</accession>
<organism evidence="2 3">
    <name type="scientific">Caldinitratiruptor microaerophilus</name>
    <dbReference type="NCBI Taxonomy" id="671077"/>
    <lineage>
        <taxon>Bacteria</taxon>
        <taxon>Bacillati</taxon>
        <taxon>Bacillota</taxon>
        <taxon>Clostridia</taxon>
        <taxon>Eubacteriales</taxon>
        <taxon>Symbiobacteriaceae</taxon>
        <taxon>Caldinitratiruptor</taxon>
    </lineage>
</organism>
<name>A0AA35CR38_9FIRM</name>
<dbReference type="RefSeq" id="WP_264842853.1">
    <property type="nucleotide sequence ID" value="NZ_AP025628.1"/>
</dbReference>
<dbReference type="KEGG" id="cmic:caldi_33500"/>
<dbReference type="AlphaFoldDB" id="A0AA35CR38"/>
<evidence type="ECO:0000313" key="3">
    <source>
        <dbReference type="Proteomes" id="UP001163687"/>
    </source>
</evidence>
<keyword evidence="3" id="KW-1185">Reference proteome</keyword>
<dbReference type="Proteomes" id="UP001163687">
    <property type="component" value="Chromosome"/>
</dbReference>
<evidence type="ECO:0000313" key="2">
    <source>
        <dbReference type="EMBL" id="BDG62260.1"/>
    </source>
</evidence>